<protein>
    <submittedName>
        <fullName evidence="2">Fb845856-72e7-4abd-8fdd-6aa69be8c9f2</fullName>
    </submittedName>
</protein>
<dbReference type="EMBL" id="OUUZ01000009">
    <property type="protein sequence ID" value="SPQ22926.1"/>
    <property type="molecule type" value="Genomic_DNA"/>
</dbReference>
<feature type="compositionally biased region" description="Acidic residues" evidence="1">
    <location>
        <begin position="555"/>
        <end position="574"/>
    </location>
</feature>
<feature type="compositionally biased region" description="Polar residues" evidence="1">
    <location>
        <begin position="86"/>
        <end position="98"/>
    </location>
</feature>
<dbReference type="AlphaFoldDB" id="A0A446BKD4"/>
<feature type="compositionally biased region" description="Acidic residues" evidence="1">
    <location>
        <begin position="186"/>
        <end position="195"/>
    </location>
</feature>
<feature type="region of interest" description="Disordered" evidence="1">
    <location>
        <begin position="634"/>
        <end position="740"/>
    </location>
</feature>
<feature type="compositionally biased region" description="Acidic residues" evidence="1">
    <location>
        <begin position="677"/>
        <end position="692"/>
    </location>
</feature>
<evidence type="ECO:0000313" key="3">
    <source>
        <dbReference type="Proteomes" id="UP000289323"/>
    </source>
</evidence>
<feature type="compositionally biased region" description="Acidic residues" evidence="1">
    <location>
        <begin position="164"/>
        <end position="174"/>
    </location>
</feature>
<organism evidence="2 3">
    <name type="scientific">Thermothielavioides terrestris</name>
    <dbReference type="NCBI Taxonomy" id="2587410"/>
    <lineage>
        <taxon>Eukaryota</taxon>
        <taxon>Fungi</taxon>
        <taxon>Dikarya</taxon>
        <taxon>Ascomycota</taxon>
        <taxon>Pezizomycotina</taxon>
        <taxon>Sordariomycetes</taxon>
        <taxon>Sordariomycetidae</taxon>
        <taxon>Sordariales</taxon>
        <taxon>Chaetomiaceae</taxon>
        <taxon>Thermothielavioides</taxon>
    </lineage>
</organism>
<sequence>MEHAGVVAEPGPRDLLEQDLVLDFDSNVEFGAERLDFGQGGQHNELQHGLTGDFADDASAPNPDPKLGSGDEEARTVVAGDGHAQPTETSEDVGSNVETEAEYQDEIGYEDDDFVATDVNDDFGAPEAGEPQVGLPDVLPKGHLESAPLTNDSRTETLPRDQDASWDQDIDFGEQGDANDQNEHGEGEEEEEEDDAAAHLEGHTLSVDDEMAHAAADRRESDLEEALEDLTSSLAEVPDISVLMDDECFSLFGTPDDDPDSYFLSDAQELDRPLSQFLSAIRAVMSDDIAPTDELVLCVQPLGLEFGERSNERFLRRTFREIWECYTTLREASAITGNMVIHLTVRRDSEEHYLELLAQAEAAAKGSSPDAEDSDVSENLDDEYEVSGQEHGETEYETFEDEYASEHRGEGEHVGGATVHDRNPAHDVQDRNEPELGFDHQDGMAEARVQDAQGGITQSHSPKDHTVEFGGEDGSGYVSEAHADSPGYAEDEDEADEAQAWDVQGTEGDATVSHHSDVVSADAHQPTSQQGDEESTEAPDYIEAHGVTAPGNGESEQDAPSNDDDLVLVFDDEPGSTTIAENTDDKPNTPYDAPADVADDVLEASHERRGAEITVDSTSVNFQDEDHLAAAVETASVHTSTTVNGNPIGYDEHIGADDSSTPANEGMEQPAASVDIQGDEIDWENDEDEDEQQSTSDHEGAELEESNETAPSPPSVAGKRSRTDEAESLADETDYKRRRT</sequence>
<feature type="compositionally biased region" description="Acidic residues" evidence="1">
    <location>
        <begin position="99"/>
        <end position="121"/>
    </location>
</feature>
<feature type="compositionally biased region" description="Acidic residues" evidence="1">
    <location>
        <begin position="370"/>
        <end position="385"/>
    </location>
</feature>
<feature type="compositionally biased region" description="Polar residues" evidence="1">
    <location>
        <begin position="636"/>
        <end position="645"/>
    </location>
</feature>
<feature type="region of interest" description="Disordered" evidence="1">
    <location>
        <begin position="362"/>
        <end position="435"/>
    </location>
</feature>
<feature type="region of interest" description="Disordered" evidence="1">
    <location>
        <begin position="35"/>
        <end position="197"/>
    </location>
</feature>
<dbReference type="Proteomes" id="UP000289323">
    <property type="component" value="Unassembled WGS sequence"/>
</dbReference>
<feature type="compositionally biased region" description="Acidic residues" evidence="1">
    <location>
        <begin position="489"/>
        <end position="499"/>
    </location>
</feature>
<evidence type="ECO:0000313" key="2">
    <source>
        <dbReference type="EMBL" id="SPQ22926.1"/>
    </source>
</evidence>
<name>A0A446BKD4_9PEZI</name>
<reference evidence="2 3" key="1">
    <citation type="submission" date="2018-04" db="EMBL/GenBank/DDBJ databases">
        <authorList>
            <person name="Huttner S."/>
            <person name="Dainat J."/>
        </authorList>
    </citation>
    <scope>NUCLEOTIDE SEQUENCE [LARGE SCALE GENOMIC DNA]</scope>
</reference>
<gene>
    <name evidence="2" type="ORF">TT172_LOCUS5345</name>
</gene>
<accession>A0A446BKD4</accession>
<evidence type="ECO:0000256" key="1">
    <source>
        <dbReference type="SAM" id="MobiDB-lite"/>
    </source>
</evidence>
<feature type="compositionally biased region" description="Basic and acidic residues" evidence="1">
    <location>
        <begin position="404"/>
        <end position="435"/>
    </location>
</feature>
<feature type="region of interest" description="Disordered" evidence="1">
    <location>
        <begin position="452"/>
        <end position="595"/>
    </location>
</feature>
<feature type="compositionally biased region" description="Basic and acidic residues" evidence="1">
    <location>
        <begin position="153"/>
        <end position="163"/>
    </location>
</feature>
<proteinExistence type="predicted"/>